<evidence type="ECO:0008006" key="4">
    <source>
        <dbReference type="Google" id="ProtNLM"/>
    </source>
</evidence>
<dbReference type="Gene3D" id="1.10.238.10">
    <property type="entry name" value="EF-hand"/>
    <property type="match status" value="1"/>
</dbReference>
<comment type="caution">
    <text evidence="2">The sequence shown here is derived from an EMBL/GenBank/DDBJ whole genome shotgun (WGS) entry which is preliminary data.</text>
</comment>
<keyword evidence="1" id="KW-0677">Repeat</keyword>
<dbReference type="PANTHER" id="PTHR23048">
    <property type="entry name" value="MYOSIN LIGHT CHAIN 1, 3"/>
    <property type="match status" value="1"/>
</dbReference>
<proteinExistence type="predicted"/>
<accession>A0A9D4KLI7</accession>
<organism evidence="2 3">
    <name type="scientific">Dreissena polymorpha</name>
    <name type="common">Zebra mussel</name>
    <name type="synonym">Mytilus polymorpha</name>
    <dbReference type="NCBI Taxonomy" id="45954"/>
    <lineage>
        <taxon>Eukaryota</taxon>
        <taxon>Metazoa</taxon>
        <taxon>Spiralia</taxon>
        <taxon>Lophotrochozoa</taxon>
        <taxon>Mollusca</taxon>
        <taxon>Bivalvia</taxon>
        <taxon>Autobranchia</taxon>
        <taxon>Heteroconchia</taxon>
        <taxon>Euheterodonta</taxon>
        <taxon>Imparidentia</taxon>
        <taxon>Neoheterodontei</taxon>
        <taxon>Myida</taxon>
        <taxon>Dreissenoidea</taxon>
        <taxon>Dreissenidae</taxon>
        <taxon>Dreissena</taxon>
    </lineage>
</organism>
<gene>
    <name evidence="2" type="ORF">DPMN_115332</name>
</gene>
<dbReference type="InterPro" id="IPR050230">
    <property type="entry name" value="CALM/Myosin/TropC-like"/>
</dbReference>
<dbReference type="EMBL" id="JAIWYP010000004">
    <property type="protein sequence ID" value="KAH3841851.1"/>
    <property type="molecule type" value="Genomic_DNA"/>
</dbReference>
<sequence length="153" mass="17253">MLTDEQKKYATSAFESLVKKRTGSLPSNKETLTSAVRLAGLNPTDHEIDQLMTVSDLSDAGLTKEEFLSLLARLEWRSPEEARRTLHQDFTMFIDNNAQTIADEEFVAILTREGGEKLTVDEANRIVSRFERDAQGDLDLKDLIEQLLAVTPR</sequence>
<dbReference type="OrthoDB" id="6092517at2759"/>
<dbReference type="InterPro" id="IPR011992">
    <property type="entry name" value="EF-hand-dom_pair"/>
</dbReference>
<evidence type="ECO:0000256" key="1">
    <source>
        <dbReference type="ARBA" id="ARBA00022737"/>
    </source>
</evidence>
<name>A0A9D4KLI7_DREPO</name>
<dbReference type="AlphaFoldDB" id="A0A9D4KLI7"/>
<evidence type="ECO:0000313" key="3">
    <source>
        <dbReference type="Proteomes" id="UP000828390"/>
    </source>
</evidence>
<reference evidence="2" key="2">
    <citation type="submission" date="2020-11" db="EMBL/GenBank/DDBJ databases">
        <authorList>
            <person name="McCartney M.A."/>
            <person name="Auch B."/>
            <person name="Kono T."/>
            <person name="Mallez S."/>
            <person name="Becker A."/>
            <person name="Gohl D.M."/>
            <person name="Silverstein K.A.T."/>
            <person name="Koren S."/>
            <person name="Bechman K.B."/>
            <person name="Herman A."/>
            <person name="Abrahante J.E."/>
            <person name="Garbe J."/>
        </authorList>
    </citation>
    <scope>NUCLEOTIDE SEQUENCE</scope>
    <source>
        <strain evidence="2">Duluth1</strain>
        <tissue evidence="2">Whole animal</tissue>
    </source>
</reference>
<dbReference type="PANTHER" id="PTHR23048:SF0">
    <property type="entry name" value="CALMODULIN LIKE 3"/>
    <property type="match status" value="1"/>
</dbReference>
<reference evidence="2" key="1">
    <citation type="journal article" date="2019" name="bioRxiv">
        <title>The Genome of the Zebra Mussel, Dreissena polymorpha: A Resource for Invasive Species Research.</title>
        <authorList>
            <person name="McCartney M.A."/>
            <person name="Auch B."/>
            <person name="Kono T."/>
            <person name="Mallez S."/>
            <person name="Zhang Y."/>
            <person name="Obille A."/>
            <person name="Becker A."/>
            <person name="Abrahante J.E."/>
            <person name="Garbe J."/>
            <person name="Badalamenti J.P."/>
            <person name="Herman A."/>
            <person name="Mangelson H."/>
            <person name="Liachko I."/>
            <person name="Sullivan S."/>
            <person name="Sone E.D."/>
            <person name="Koren S."/>
            <person name="Silverstein K.A.T."/>
            <person name="Beckman K.B."/>
            <person name="Gohl D.M."/>
        </authorList>
    </citation>
    <scope>NUCLEOTIDE SEQUENCE</scope>
    <source>
        <strain evidence="2">Duluth1</strain>
        <tissue evidence="2">Whole animal</tissue>
    </source>
</reference>
<keyword evidence="3" id="KW-1185">Reference proteome</keyword>
<protein>
    <recommendedName>
        <fullName evidence="4">Calmodulin</fullName>
    </recommendedName>
</protein>
<dbReference type="SUPFAM" id="SSF47473">
    <property type="entry name" value="EF-hand"/>
    <property type="match status" value="1"/>
</dbReference>
<dbReference type="GO" id="GO:0016460">
    <property type="term" value="C:myosin II complex"/>
    <property type="evidence" value="ECO:0007669"/>
    <property type="project" value="TreeGrafter"/>
</dbReference>
<dbReference type="Proteomes" id="UP000828390">
    <property type="component" value="Unassembled WGS sequence"/>
</dbReference>
<evidence type="ECO:0000313" key="2">
    <source>
        <dbReference type="EMBL" id="KAH3841851.1"/>
    </source>
</evidence>